<evidence type="ECO:0000313" key="2">
    <source>
        <dbReference type="Proteomes" id="UP000199205"/>
    </source>
</evidence>
<evidence type="ECO:0000313" key="1">
    <source>
        <dbReference type="EMBL" id="SCB37879.1"/>
    </source>
</evidence>
<accession>A0A1C3WCT8</accession>
<dbReference type="EMBL" id="FMAF01000010">
    <property type="protein sequence ID" value="SCB37879.1"/>
    <property type="molecule type" value="Genomic_DNA"/>
</dbReference>
<protein>
    <submittedName>
        <fullName evidence="1">Uncharacterized protein</fullName>
    </submittedName>
</protein>
<dbReference type="AlphaFoldDB" id="A0A1C3WCT8"/>
<gene>
    <name evidence="1" type="ORF">GA0061101_11090</name>
</gene>
<sequence length="489" mass="53512">MARAFGHRPRIELFLFILAVSWNPAAAEIAPISDQPCNTCIRIRVGLPHVVRGPAADMADNRFTEIQIPGGGFRGFDAHGDTRAIDGRSPGDMGGPERTVLRPGKPGTYDACGQWLNHAELIGTTVIGFIHDETACKYQLGQTHKSMSLAVSIDYGLTWNSLGQIITGTDDPTANKNTGEGDCTGINGQDGYYYAYCFRPRDGALIVARAPVSSQRPGNWMKFFQGKWEQPGLGGEATRLMNGSGVSAARWTTTGQTVLTGWVKGGLGLFLSRDHTTLTPLPEPLLAVDPREWKRPAPSELIFYPVILDATTGANQLANSWMLVYAYMQPNEGSNRKYLVFRDVTVSASDTPGSPQVGVLLARWYDAALHDRWSTTAAVPGNDTIYRLEAQSGYLMTVAPTGQPSSELEDCVSAHPGHLDHLLAKKGFCEAHAYQRLRTAGWVYVRQETNTQPLYQCYSDTEHSHFAANRPDCDGKGQMETLLGYDLIQ</sequence>
<name>A0A1C3WCT8_9HYPH</name>
<organism evidence="1 2">
    <name type="scientific">Rhizobium lusitanum</name>
    <dbReference type="NCBI Taxonomy" id="293958"/>
    <lineage>
        <taxon>Bacteria</taxon>
        <taxon>Pseudomonadati</taxon>
        <taxon>Pseudomonadota</taxon>
        <taxon>Alphaproteobacteria</taxon>
        <taxon>Hyphomicrobiales</taxon>
        <taxon>Rhizobiaceae</taxon>
        <taxon>Rhizobium/Agrobacterium group</taxon>
        <taxon>Rhizobium</taxon>
    </lineage>
</organism>
<proteinExistence type="predicted"/>
<reference evidence="1 2" key="1">
    <citation type="submission" date="2016-08" db="EMBL/GenBank/DDBJ databases">
        <authorList>
            <person name="Seilhamer J.J."/>
        </authorList>
    </citation>
    <scope>NUCLEOTIDE SEQUENCE [LARGE SCALE GENOMIC DNA]</scope>
    <source>
        <strain evidence="1 2">P1-7</strain>
    </source>
</reference>
<dbReference type="Proteomes" id="UP000199205">
    <property type="component" value="Unassembled WGS sequence"/>
</dbReference>